<feature type="compositionally biased region" description="Low complexity" evidence="1">
    <location>
        <begin position="445"/>
        <end position="460"/>
    </location>
</feature>
<feature type="compositionally biased region" description="Polar residues" evidence="1">
    <location>
        <begin position="344"/>
        <end position="354"/>
    </location>
</feature>
<feature type="compositionally biased region" description="Acidic residues" evidence="1">
    <location>
        <begin position="205"/>
        <end position="222"/>
    </location>
</feature>
<reference evidence="3" key="1">
    <citation type="journal article" date="2023" name="Mol. Phylogenet. Evol.">
        <title>Genome-scale phylogeny and comparative genomics of the fungal order Sordariales.</title>
        <authorList>
            <person name="Hensen N."/>
            <person name="Bonometti L."/>
            <person name="Westerberg I."/>
            <person name="Brannstrom I.O."/>
            <person name="Guillou S."/>
            <person name="Cros-Aarteil S."/>
            <person name="Calhoun S."/>
            <person name="Haridas S."/>
            <person name="Kuo A."/>
            <person name="Mondo S."/>
            <person name="Pangilinan J."/>
            <person name="Riley R."/>
            <person name="LaButti K."/>
            <person name="Andreopoulos B."/>
            <person name="Lipzen A."/>
            <person name="Chen C."/>
            <person name="Yan M."/>
            <person name="Daum C."/>
            <person name="Ng V."/>
            <person name="Clum A."/>
            <person name="Steindorff A."/>
            <person name="Ohm R.A."/>
            <person name="Martin F."/>
            <person name="Silar P."/>
            <person name="Natvig D.O."/>
            <person name="Lalanne C."/>
            <person name="Gautier V."/>
            <person name="Ament-Velasquez S.L."/>
            <person name="Kruys A."/>
            <person name="Hutchinson M.I."/>
            <person name="Powell A.J."/>
            <person name="Barry K."/>
            <person name="Miller A.N."/>
            <person name="Grigoriev I.V."/>
            <person name="Debuchy R."/>
            <person name="Gladieux P."/>
            <person name="Hiltunen Thoren M."/>
            <person name="Johannesson H."/>
        </authorList>
    </citation>
    <scope>NUCLEOTIDE SEQUENCE</scope>
    <source>
        <strain evidence="3">CBS 538.74</strain>
    </source>
</reference>
<keyword evidence="2" id="KW-1133">Transmembrane helix</keyword>
<accession>A0AAN7A291</accession>
<protein>
    <submittedName>
        <fullName evidence="3">Uncharacterized protein</fullName>
    </submittedName>
</protein>
<feature type="compositionally biased region" description="Acidic residues" evidence="1">
    <location>
        <begin position="494"/>
        <end position="516"/>
    </location>
</feature>
<keyword evidence="4" id="KW-1185">Reference proteome</keyword>
<evidence type="ECO:0000313" key="4">
    <source>
        <dbReference type="Proteomes" id="UP001302745"/>
    </source>
</evidence>
<evidence type="ECO:0000256" key="1">
    <source>
        <dbReference type="SAM" id="MobiDB-lite"/>
    </source>
</evidence>
<comment type="caution">
    <text evidence="3">The sequence shown here is derived from an EMBL/GenBank/DDBJ whole genome shotgun (WGS) entry which is preliminary data.</text>
</comment>
<gene>
    <name evidence="3" type="ORF">C8A00DRAFT_11547</name>
</gene>
<feature type="compositionally biased region" description="Polar residues" evidence="1">
    <location>
        <begin position="165"/>
        <end position="176"/>
    </location>
</feature>
<organism evidence="3 4">
    <name type="scientific">Chaetomidium leptoderma</name>
    <dbReference type="NCBI Taxonomy" id="669021"/>
    <lineage>
        <taxon>Eukaryota</taxon>
        <taxon>Fungi</taxon>
        <taxon>Dikarya</taxon>
        <taxon>Ascomycota</taxon>
        <taxon>Pezizomycotina</taxon>
        <taxon>Sordariomycetes</taxon>
        <taxon>Sordariomycetidae</taxon>
        <taxon>Sordariales</taxon>
        <taxon>Chaetomiaceae</taxon>
        <taxon>Chaetomidium</taxon>
    </lineage>
</organism>
<reference evidence="3" key="2">
    <citation type="submission" date="2023-05" db="EMBL/GenBank/DDBJ databases">
        <authorList>
            <consortium name="Lawrence Berkeley National Laboratory"/>
            <person name="Steindorff A."/>
            <person name="Hensen N."/>
            <person name="Bonometti L."/>
            <person name="Westerberg I."/>
            <person name="Brannstrom I.O."/>
            <person name="Guillou S."/>
            <person name="Cros-Aarteil S."/>
            <person name="Calhoun S."/>
            <person name="Haridas S."/>
            <person name="Kuo A."/>
            <person name="Mondo S."/>
            <person name="Pangilinan J."/>
            <person name="Riley R."/>
            <person name="Labutti K."/>
            <person name="Andreopoulos B."/>
            <person name="Lipzen A."/>
            <person name="Chen C."/>
            <person name="Yanf M."/>
            <person name="Daum C."/>
            <person name="Ng V."/>
            <person name="Clum A."/>
            <person name="Ohm R."/>
            <person name="Martin F."/>
            <person name="Silar P."/>
            <person name="Natvig D."/>
            <person name="Lalanne C."/>
            <person name="Gautier V."/>
            <person name="Ament-Velasquez S.L."/>
            <person name="Kruys A."/>
            <person name="Hutchinson M.I."/>
            <person name="Powell A.J."/>
            <person name="Barry K."/>
            <person name="Miller A.N."/>
            <person name="Grigoriev I.V."/>
            <person name="Debuchy R."/>
            <person name="Gladieux P."/>
            <person name="Thoren M.H."/>
            <person name="Johannesson H."/>
        </authorList>
    </citation>
    <scope>NUCLEOTIDE SEQUENCE</scope>
    <source>
        <strain evidence="3">CBS 538.74</strain>
    </source>
</reference>
<evidence type="ECO:0000313" key="3">
    <source>
        <dbReference type="EMBL" id="KAK4157626.1"/>
    </source>
</evidence>
<feature type="region of interest" description="Disordered" evidence="1">
    <location>
        <begin position="418"/>
        <end position="516"/>
    </location>
</feature>
<keyword evidence="2" id="KW-0472">Membrane</keyword>
<dbReference type="Proteomes" id="UP001302745">
    <property type="component" value="Unassembled WGS sequence"/>
</dbReference>
<keyword evidence="2" id="KW-0812">Transmembrane</keyword>
<name>A0AAN7A291_9PEZI</name>
<evidence type="ECO:0000256" key="2">
    <source>
        <dbReference type="SAM" id="Phobius"/>
    </source>
</evidence>
<feature type="compositionally biased region" description="Low complexity" evidence="1">
    <location>
        <begin position="183"/>
        <end position="194"/>
    </location>
</feature>
<sequence length="516" mass="53717">MAPKEKKERTTNFKTYEAQSRLLSALVASLGNHRLDFKKIAKNHGGSATESSMEHRFRVIKAQADFITALVEAGLDPASYETWMIRNKDGKPSRLQARRLARPAAASITAAVVVAIALFGASTPDGLNFQFRSVKKGADALTHAVENGQDPVNAFGALMKGGSSVPATPSHRTPGSTKRARPTKTPTSSATPASKRLKATKLEPELEFDEDDEDSPEADYSELDSTPTKTKPKKFESAGQLLPRPAWAKPAPGEKPAVRGNVAIAPAPAPPRPAAPAYTLAPIAGIAAVPNGYTNPATGVGYNCVPPTTTMGSAAPPSAVISPAMGMTSSMRRNSVFSAAGSHTAASSPGTPTISHYPPVPNTTSSPSGMGSSSHYPPVPGTTNMSYYTTNMYDAIPSPTTSASDASSHTMAAASASASSSSVKPQQTAAAATAPFNPEQEFRPFAGFATTTTAGSSNNGNGNGNGNGARNGGHAAYSFDHREAAQATQIDFGGFEDGDEEEEEEGEEWWDDAGDC</sequence>
<dbReference type="EMBL" id="MU856848">
    <property type="protein sequence ID" value="KAK4157626.1"/>
    <property type="molecule type" value="Genomic_DNA"/>
</dbReference>
<feature type="compositionally biased region" description="Low complexity" evidence="1">
    <location>
        <begin position="418"/>
        <end position="435"/>
    </location>
</feature>
<feature type="region of interest" description="Disordered" evidence="1">
    <location>
        <begin position="338"/>
        <end position="377"/>
    </location>
</feature>
<feature type="transmembrane region" description="Helical" evidence="2">
    <location>
        <begin position="100"/>
        <end position="121"/>
    </location>
</feature>
<feature type="region of interest" description="Disordered" evidence="1">
    <location>
        <begin position="152"/>
        <end position="254"/>
    </location>
</feature>
<feature type="compositionally biased region" description="Gly residues" evidence="1">
    <location>
        <begin position="461"/>
        <end position="471"/>
    </location>
</feature>
<feature type="compositionally biased region" description="Low complexity" evidence="1">
    <location>
        <begin position="365"/>
        <end position="374"/>
    </location>
</feature>
<proteinExistence type="predicted"/>
<dbReference type="AlphaFoldDB" id="A0AAN7A291"/>